<dbReference type="EMBL" id="BAABME010001638">
    <property type="protein sequence ID" value="GAA0150689.1"/>
    <property type="molecule type" value="Genomic_DNA"/>
</dbReference>
<reference evidence="2 3" key="1">
    <citation type="submission" date="2024-01" db="EMBL/GenBank/DDBJ databases">
        <title>The complete chloroplast genome sequence of Lithospermum erythrorhizon: insights into the phylogenetic relationship among Boraginaceae species and the maternal lineages of purple gromwells.</title>
        <authorList>
            <person name="Okada T."/>
            <person name="Watanabe K."/>
        </authorList>
    </citation>
    <scope>NUCLEOTIDE SEQUENCE [LARGE SCALE GENOMIC DNA]</scope>
</reference>
<comment type="caution">
    <text evidence="2">The sequence shown here is derived from an EMBL/GenBank/DDBJ whole genome shotgun (WGS) entry which is preliminary data.</text>
</comment>
<dbReference type="Proteomes" id="UP001454036">
    <property type="component" value="Unassembled WGS sequence"/>
</dbReference>
<keyword evidence="1" id="KW-0175">Coiled coil</keyword>
<gene>
    <name evidence="2" type="ORF">LIER_09571</name>
</gene>
<dbReference type="AlphaFoldDB" id="A0AAV3PG84"/>
<protein>
    <submittedName>
        <fullName evidence="2">Uncharacterized protein</fullName>
    </submittedName>
</protein>
<proteinExistence type="predicted"/>
<feature type="coiled-coil region" evidence="1">
    <location>
        <begin position="127"/>
        <end position="175"/>
    </location>
</feature>
<evidence type="ECO:0000313" key="3">
    <source>
        <dbReference type="Proteomes" id="UP001454036"/>
    </source>
</evidence>
<accession>A0AAV3PG84</accession>
<sequence>MDVTSSGGLLFCQRAEHTELIDTGESPECLITEVAESCPPALPALTIKQAAYNILRAGVSFLWSCICTWLKEKLPEMILKGEASVMSTFRFLTWMGMGDFPDLHDKLQGFFLKAREADTKLIAASQDKELEQVAAELEARVRDFRTRAQEQRYVMTELGLEEADATQQVDTLEEEIRAEQPSTWNT</sequence>
<evidence type="ECO:0000256" key="1">
    <source>
        <dbReference type="SAM" id="Coils"/>
    </source>
</evidence>
<organism evidence="2 3">
    <name type="scientific">Lithospermum erythrorhizon</name>
    <name type="common">Purple gromwell</name>
    <name type="synonym">Lithospermum officinale var. erythrorhizon</name>
    <dbReference type="NCBI Taxonomy" id="34254"/>
    <lineage>
        <taxon>Eukaryota</taxon>
        <taxon>Viridiplantae</taxon>
        <taxon>Streptophyta</taxon>
        <taxon>Embryophyta</taxon>
        <taxon>Tracheophyta</taxon>
        <taxon>Spermatophyta</taxon>
        <taxon>Magnoliopsida</taxon>
        <taxon>eudicotyledons</taxon>
        <taxon>Gunneridae</taxon>
        <taxon>Pentapetalae</taxon>
        <taxon>asterids</taxon>
        <taxon>lamiids</taxon>
        <taxon>Boraginales</taxon>
        <taxon>Boraginaceae</taxon>
        <taxon>Boraginoideae</taxon>
        <taxon>Lithospermeae</taxon>
        <taxon>Lithospermum</taxon>
    </lineage>
</organism>
<keyword evidence="3" id="KW-1185">Reference proteome</keyword>
<name>A0AAV3PG84_LITER</name>
<evidence type="ECO:0000313" key="2">
    <source>
        <dbReference type="EMBL" id="GAA0150689.1"/>
    </source>
</evidence>